<comment type="caution">
    <text evidence="1">The sequence shown here is derived from an EMBL/GenBank/DDBJ whole genome shotgun (WGS) entry which is preliminary data.</text>
</comment>
<protein>
    <submittedName>
        <fullName evidence="1">Uncharacterized protein</fullName>
    </submittedName>
</protein>
<gene>
    <name evidence="1" type="ORF">GCM10010276_41920</name>
</gene>
<dbReference type="EMBL" id="BAAASG010000009">
    <property type="protein sequence ID" value="GAA2496642.1"/>
    <property type="molecule type" value="Genomic_DNA"/>
</dbReference>
<evidence type="ECO:0000313" key="2">
    <source>
        <dbReference type="Proteomes" id="UP001501777"/>
    </source>
</evidence>
<evidence type="ECO:0000313" key="1">
    <source>
        <dbReference type="EMBL" id="GAA2496642.1"/>
    </source>
</evidence>
<sequence>MVVAQDAVGGVGDSGGVLPGIEDVRDRRGLVRMHATTVGSLRGCGKVFACGVAVVARARAAEPQIDTAPHPWGAVW</sequence>
<keyword evidence="2" id="KW-1185">Reference proteome</keyword>
<name>A0ABN3M8T3_STRLO</name>
<organism evidence="1 2">
    <name type="scientific">Streptomyces longisporus</name>
    <dbReference type="NCBI Taxonomy" id="1948"/>
    <lineage>
        <taxon>Bacteria</taxon>
        <taxon>Bacillati</taxon>
        <taxon>Actinomycetota</taxon>
        <taxon>Actinomycetes</taxon>
        <taxon>Kitasatosporales</taxon>
        <taxon>Streptomycetaceae</taxon>
        <taxon>Streptomyces</taxon>
    </lineage>
</organism>
<accession>A0ABN3M8T3</accession>
<reference evidence="1 2" key="1">
    <citation type="journal article" date="2019" name="Int. J. Syst. Evol. Microbiol.">
        <title>The Global Catalogue of Microorganisms (GCM) 10K type strain sequencing project: providing services to taxonomists for standard genome sequencing and annotation.</title>
        <authorList>
            <consortium name="The Broad Institute Genomics Platform"/>
            <consortium name="The Broad Institute Genome Sequencing Center for Infectious Disease"/>
            <person name="Wu L."/>
            <person name="Ma J."/>
        </authorList>
    </citation>
    <scope>NUCLEOTIDE SEQUENCE [LARGE SCALE GENOMIC DNA]</scope>
    <source>
        <strain evidence="1 2">JCM 4395</strain>
    </source>
</reference>
<proteinExistence type="predicted"/>
<dbReference type="Proteomes" id="UP001501777">
    <property type="component" value="Unassembled WGS sequence"/>
</dbReference>